<gene>
    <name evidence="8" type="ORF">CTM88_01540</name>
</gene>
<feature type="transmembrane region" description="Helical" evidence="7">
    <location>
        <begin position="68"/>
        <end position="87"/>
    </location>
</feature>
<accession>A0A2T3ITE7</accession>
<dbReference type="EMBL" id="PYMK01000001">
    <property type="protein sequence ID" value="PSU31631.1"/>
    <property type="molecule type" value="Genomic_DNA"/>
</dbReference>
<dbReference type="Proteomes" id="UP000240254">
    <property type="component" value="Unassembled WGS sequence"/>
</dbReference>
<feature type="transmembrane region" description="Helical" evidence="7">
    <location>
        <begin position="41"/>
        <end position="61"/>
    </location>
</feature>
<comment type="caution">
    <text evidence="8">The sequence shown here is derived from an EMBL/GenBank/DDBJ whole genome shotgun (WGS) entry which is preliminary data.</text>
</comment>
<organism evidence="8 9">
    <name type="scientific">Photobacterium aquimaris</name>
    <dbReference type="NCBI Taxonomy" id="512643"/>
    <lineage>
        <taxon>Bacteria</taxon>
        <taxon>Pseudomonadati</taxon>
        <taxon>Pseudomonadota</taxon>
        <taxon>Gammaproteobacteria</taxon>
        <taxon>Vibrionales</taxon>
        <taxon>Vibrionaceae</taxon>
        <taxon>Photobacterium</taxon>
    </lineage>
</organism>
<dbReference type="PANTHER" id="PTHR30509:SF9">
    <property type="entry name" value="MULTIDRUG RESISTANCE PROTEIN MDTO"/>
    <property type="match status" value="1"/>
</dbReference>
<dbReference type="PANTHER" id="PTHR30509">
    <property type="entry name" value="P-HYDROXYBENZOIC ACID EFFLUX PUMP SUBUNIT-RELATED"/>
    <property type="match status" value="1"/>
</dbReference>
<evidence type="ECO:0000313" key="8">
    <source>
        <dbReference type="EMBL" id="PSU31631.1"/>
    </source>
</evidence>
<proteinExistence type="predicted"/>
<evidence type="ECO:0000256" key="4">
    <source>
        <dbReference type="ARBA" id="ARBA00022692"/>
    </source>
</evidence>
<dbReference type="AlphaFoldDB" id="A0A2T3ITE7"/>
<dbReference type="Pfam" id="PF04632">
    <property type="entry name" value="FUSC"/>
    <property type="match status" value="1"/>
</dbReference>
<evidence type="ECO:0000256" key="2">
    <source>
        <dbReference type="ARBA" id="ARBA00022448"/>
    </source>
</evidence>
<feature type="transmembrane region" description="Helical" evidence="7">
    <location>
        <begin position="107"/>
        <end position="126"/>
    </location>
</feature>
<keyword evidence="5 7" id="KW-1133">Transmembrane helix</keyword>
<protein>
    <submittedName>
        <fullName evidence="8">Transporter</fullName>
    </submittedName>
</protein>
<evidence type="ECO:0000256" key="3">
    <source>
        <dbReference type="ARBA" id="ARBA00022475"/>
    </source>
</evidence>
<evidence type="ECO:0000256" key="7">
    <source>
        <dbReference type="SAM" id="Phobius"/>
    </source>
</evidence>
<dbReference type="GO" id="GO:0005886">
    <property type="term" value="C:plasma membrane"/>
    <property type="evidence" value="ECO:0007669"/>
    <property type="project" value="UniProtKB-SubCell"/>
</dbReference>
<keyword evidence="3" id="KW-1003">Cell membrane</keyword>
<keyword evidence="6 7" id="KW-0472">Membrane</keyword>
<evidence type="ECO:0000256" key="6">
    <source>
        <dbReference type="ARBA" id="ARBA00023136"/>
    </source>
</evidence>
<evidence type="ECO:0000256" key="5">
    <source>
        <dbReference type="ARBA" id="ARBA00022989"/>
    </source>
</evidence>
<dbReference type="GO" id="GO:0022857">
    <property type="term" value="F:transmembrane transporter activity"/>
    <property type="evidence" value="ECO:0007669"/>
    <property type="project" value="InterPro"/>
</dbReference>
<dbReference type="RefSeq" id="WP_065166085.1">
    <property type="nucleotide sequence ID" value="NZ_LZEZ01000001.1"/>
</dbReference>
<keyword evidence="2" id="KW-0813">Transport</keyword>
<reference evidence="8 9" key="1">
    <citation type="submission" date="2018-03" db="EMBL/GenBank/DDBJ databases">
        <title>Whole genome sequencing of Histamine producing bacteria.</title>
        <authorList>
            <person name="Butler K."/>
        </authorList>
    </citation>
    <scope>NUCLEOTIDE SEQUENCE [LARGE SCALE GENOMIC DNA]</scope>
    <source>
        <strain evidence="8 9">BS2</strain>
    </source>
</reference>
<name>A0A2T3ITE7_9GAMM</name>
<evidence type="ECO:0000256" key="1">
    <source>
        <dbReference type="ARBA" id="ARBA00004651"/>
    </source>
</evidence>
<keyword evidence="4 7" id="KW-0812">Transmembrane</keyword>
<dbReference type="InterPro" id="IPR006726">
    <property type="entry name" value="PHBA_efflux_AaeB/fusaric-R"/>
</dbReference>
<dbReference type="OrthoDB" id="977186at2"/>
<comment type="subcellular location">
    <subcellularLocation>
        <location evidence="1">Cell membrane</location>
        <topology evidence="1">Multi-pass membrane protein</topology>
    </subcellularLocation>
</comment>
<sequence>MYLRLKALLISHAQFSHALRVTLAIAFTLAFYAVVHVPHSMWGPVTVVVVMMQPYAGAIVYKGFQRIGGTLLGAMLGLLTVLFPHQLDYLIPVWMLAWEFLLSLKSYGKNIYFFFLAVMTLIIVSYQGDTALEVNVALWRVANILIGSLIAISFSLLMPIRAVTSWNTLFNQNLRALRQLYQAHASAHMLSIKQLNAMKREVLERHMKMIILLPNVQKEKHKLAGHYRAIITVQRTLISITEQLIETHWSSDISRRQLLAQADLKLYQQQIITILNQIEQASVNHSSLAHLDTLPDIHLLPMMATEINPDDAANALGIYGYFWLTRQFISQLDALIIQLRSLNSESGSHKY</sequence>
<feature type="transmembrane region" description="Helical" evidence="7">
    <location>
        <begin position="138"/>
        <end position="158"/>
    </location>
</feature>
<evidence type="ECO:0000313" key="9">
    <source>
        <dbReference type="Proteomes" id="UP000240254"/>
    </source>
</evidence>
<feature type="transmembrane region" description="Helical" evidence="7">
    <location>
        <begin position="18"/>
        <end position="35"/>
    </location>
</feature>